<evidence type="ECO:0000256" key="7">
    <source>
        <dbReference type="ARBA" id="ARBA00023186"/>
    </source>
</evidence>
<keyword evidence="4" id="KW-0963">Cytoplasm</keyword>
<dbReference type="AlphaFoldDB" id="J4D9I5"/>
<keyword evidence="11" id="KW-1185">Reference proteome</keyword>
<accession>J4D9I5</accession>
<dbReference type="GO" id="GO:0005524">
    <property type="term" value="F:ATP binding"/>
    <property type="evidence" value="ECO:0007669"/>
    <property type="project" value="UniProtKB-KW"/>
</dbReference>
<keyword evidence="6 9" id="KW-0067">ATP-binding</keyword>
<dbReference type="InterPro" id="IPR017998">
    <property type="entry name" value="Chaperone_TCP-1"/>
</dbReference>
<evidence type="ECO:0000313" key="11">
    <source>
        <dbReference type="Proteomes" id="UP000003786"/>
    </source>
</evidence>
<name>J4D9I5_THEOR</name>
<dbReference type="Gene3D" id="1.10.560.10">
    <property type="entry name" value="GroEL-like equatorial domain"/>
    <property type="match status" value="1"/>
</dbReference>
<dbReference type="STRING" id="869250.J4D9I5"/>
<dbReference type="PROSITE" id="PS00750">
    <property type="entry name" value="TCP1_1"/>
    <property type="match status" value="1"/>
</dbReference>
<evidence type="ECO:0000313" key="10">
    <source>
        <dbReference type="EMBL" id="BAM41405.1"/>
    </source>
</evidence>
<dbReference type="InterPro" id="IPR027413">
    <property type="entry name" value="GROEL-like_equatorial_sf"/>
</dbReference>
<dbReference type="GO" id="GO:0005737">
    <property type="term" value="C:cytoplasm"/>
    <property type="evidence" value="ECO:0007669"/>
    <property type="project" value="UniProtKB-SubCell"/>
</dbReference>
<comment type="similarity">
    <text evidence="2 9">Belongs to the TCP-1 chaperonin family.</text>
</comment>
<dbReference type="OrthoDB" id="496at2759"/>
<dbReference type="InterPro" id="IPR012715">
    <property type="entry name" value="Chap_CCT_alpha"/>
</dbReference>
<dbReference type="RefSeq" id="XP_009691706.1">
    <property type="nucleotide sequence ID" value="XM_009693411.1"/>
</dbReference>
<dbReference type="EMBL" id="AP011948">
    <property type="protein sequence ID" value="BAM41405.1"/>
    <property type="molecule type" value="Genomic_DNA"/>
</dbReference>
<evidence type="ECO:0000256" key="9">
    <source>
        <dbReference type="RuleBase" id="RU004187"/>
    </source>
</evidence>
<dbReference type="GO" id="GO:0016887">
    <property type="term" value="F:ATP hydrolysis activity"/>
    <property type="evidence" value="ECO:0007669"/>
    <property type="project" value="InterPro"/>
</dbReference>
<dbReference type="Pfam" id="PF00118">
    <property type="entry name" value="Cpn60_TCP1"/>
    <property type="match status" value="1"/>
</dbReference>
<dbReference type="NCBIfam" id="NF041083">
    <property type="entry name" value="thermosome_beta"/>
    <property type="match status" value="1"/>
</dbReference>
<dbReference type="InterPro" id="IPR054827">
    <property type="entry name" value="thermosome_alpha"/>
</dbReference>
<dbReference type="PROSITE" id="PS00751">
    <property type="entry name" value="TCP1_2"/>
    <property type="match status" value="1"/>
</dbReference>
<dbReference type="InterPro" id="IPR053374">
    <property type="entry name" value="TCP-1_chaperonin"/>
</dbReference>
<organism evidence="10 11">
    <name type="scientific">Theileria orientalis strain Shintoku</name>
    <dbReference type="NCBI Taxonomy" id="869250"/>
    <lineage>
        <taxon>Eukaryota</taxon>
        <taxon>Sar</taxon>
        <taxon>Alveolata</taxon>
        <taxon>Apicomplexa</taxon>
        <taxon>Aconoidasida</taxon>
        <taxon>Piroplasmida</taxon>
        <taxon>Theileriidae</taxon>
        <taxon>Theileria</taxon>
    </lineage>
</organism>
<dbReference type="PANTHER" id="PTHR11353">
    <property type="entry name" value="CHAPERONIN"/>
    <property type="match status" value="1"/>
</dbReference>
<dbReference type="SUPFAM" id="SSF48592">
    <property type="entry name" value="GroEL equatorial domain-like"/>
    <property type="match status" value="1"/>
</dbReference>
<reference evidence="10 11" key="1">
    <citation type="journal article" date="2012" name="MBio">
        <title>Comparative genome analysis of three eukaryotic parasites with differing abilities to transform leukocytes reveals key mediators of Theileria-induced leukocyte transformation.</title>
        <authorList>
            <person name="Hayashida K."/>
            <person name="Hara Y."/>
            <person name="Abe T."/>
            <person name="Yamasaki C."/>
            <person name="Toyoda A."/>
            <person name="Kosuge T."/>
            <person name="Suzuki Y."/>
            <person name="Sato Y."/>
            <person name="Kawashima S."/>
            <person name="Katayama T."/>
            <person name="Wakaguri H."/>
            <person name="Inoue N."/>
            <person name="Homma K."/>
            <person name="Tada-Umezaki M."/>
            <person name="Yagi Y."/>
            <person name="Fujii Y."/>
            <person name="Habara T."/>
            <person name="Kanehisa M."/>
            <person name="Watanabe H."/>
            <person name="Ito K."/>
            <person name="Gojobori T."/>
            <person name="Sugawara H."/>
            <person name="Imanishi T."/>
            <person name="Weir W."/>
            <person name="Gardner M."/>
            <person name="Pain A."/>
            <person name="Shiels B."/>
            <person name="Hattori M."/>
            <person name="Nene V."/>
            <person name="Sugimoto C."/>
        </authorList>
    </citation>
    <scope>NUCLEOTIDE SEQUENCE [LARGE SCALE GENOMIC DNA]</scope>
    <source>
        <strain evidence="10 11">Shintoku</strain>
    </source>
</reference>
<keyword evidence="5 9" id="KW-0547">Nucleotide-binding</keyword>
<dbReference type="GO" id="GO:0051082">
    <property type="term" value="F:unfolded protein binding"/>
    <property type="evidence" value="ECO:0007669"/>
    <property type="project" value="InterPro"/>
</dbReference>
<comment type="subcellular location">
    <subcellularLocation>
        <location evidence="1">Cytoplasm</location>
    </subcellularLocation>
</comment>
<dbReference type="Gene3D" id="3.50.7.10">
    <property type="entry name" value="GroEL"/>
    <property type="match status" value="1"/>
</dbReference>
<dbReference type="KEGG" id="tot:TOT_030000667"/>
<dbReference type="Gene3D" id="3.30.260.10">
    <property type="entry name" value="TCP-1-like chaperonin intermediate domain"/>
    <property type="match status" value="1"/>
</dbReference>
<gene>
    <name evidence="10" type="ORF">TOT_030000667</name>
</gene>
<dbReference type="InterPro" id="IPR027409">
    <property type="entry name" value="GroEL-like_apical_dom_sf"/>
</dbReference>
<dbReference type="InterPro" id="IPR002194">
    <property type="entry name" value="Chaperonin_TCP-1_CS"/>
</dbReference>
<dbReference type="SUPFAM" id="SSF52029">
    <property type="entry name" value="GroEL apical domain-like"/>
    <property type="match status" value="1"/>
</dbReference>
<dbReference type="PRINTS" id="PR00304">
    <property type="entry name" value="TCOMPLEXTCP1"/>
</dbReference>
<dbReference type="SUPFAM" id="SSF54849">
    <property type="entry name" value="GroEL-intermediate domain like"/>
    <property type="match status" value="1"/>
</dbReference>
<evidence type="ECO:0000256" key="8">
    <source>
        <dbReference type="ARBA" id="ARBA00030049"/>
    </source>
</evidence>
<evidence type="ECO:0000256" key="4">
    <source>
        <dbReference type="ARBA" id="ARBA00022490"/>
    </source>
</evidence>
<evidence type="ECO:0000256" key="3">
    <source>
        <dbReference type="ARBA" id="ARBA00014424"/>
    </source>
</evidence>
<dbReference type="PROSITE" id="PS00995">
    <property type="entry name" value="TCP1_3"/>
    <property type="match status" value="1"/>
</dbReference>
<dbReference type="VEuPathDB" id="PiroplasmaDB:TOT_030000667"/>
<dbReference type="GeneID" id="20715828"/>
<dbReference type="GO" id="GO:0140662">
    <property type="term" value="F:ATP-dependent protein folding chaperone"/>
    <property type="evidence" value="ECO:0007669"/>
    <property type="project" value="InterPro"/>
</dbReference>
<dbReference type="OMA" id="RGPNDYQ"/>
<dbReference type="CDD" id="cd03335">
    <property type="entry name" value="TCP1_alpha"/>
    <property type="match status" value="1"/>
</dbReference>
<dbReference type="eggNOG" id="KOG0360">
    <property type="taxonomic scope" value="Eukaryota"/>
</dbReference>
<evidence type="ECO:0000256" key="1">
    <source>
        <dbReference type="ARBA" id="ARBA00004496"/>
    </source>
</evidence>
<dbReference type="NCBIfam" id="NF041082">
    <property type="entry name" value="thermosome_alpha"/>
    <property type="match status" value="1"/>
</dbReference>
<evidence type="ECO:0000256" key="6">
    <source>
        <dbReference type="ARBA" id="ARBA00022840"/>
    </source>
</evidence>
<dbReference type="Proteomes" id="UP000003786">
    <property type="component" value="Chromosome 3"/>
</dbReference>
<dbReference type="InterPro" id="IPR002423">
    <property type="entry name" value="Cpn60/GroEL/TCP-1"/>
</dbReference>
<proteinExistence type="inferred from homology"/>
<evidence type="ECO:0000256" key="5">
    <source>
        <dbReference type="ARBA" id="ARBA00022741"/>
    </source>
</evidence>
<protein>
    <recommendedName>
        <fullName evidence="3">T-complex protein 1 subunit alpha</fullName>
    </recommendedName>
    <alternativeName>
        <fullName evidence="8">CCT-alpha</fullName>
    </alternativeName>
</protein>
<evidence type="ECO:0000256" key="2">
    <source>
        <dbReference type="ARBA" id="ARBA00008020"/>
    </source>
</evidence>
<keyword evidence="7 9" id="KW-0143">Chaperone</keyword>
<sequence>MEVGTHLCSLEIREFIGNQQNKHSQISCKLLKNTEVSLNYKKHTYKMSVGILGQRTTGKDVRAGNVNAVQAIANILKSSLGPKGLDKMLVDDLGDVTITNDGATMLKQLEVQHPAAKLLVDLSELQDKEVGDGTTSVVLVAAELLKRANDLANSGIHPTSIITGYKMALKVRNINKEYTESVKFIRENMSLSLDSMGEDVLLNIAKTTLSSKMVGFDPEYFAQMVVKAIRTVKTVNDEGDYKYPVGRVNVIKVHGKSAKESYLVNGYAVLMGRASQGMPTSVKKAKIAFLDFPLKQYRLHLGVQVNITKPEELEQIRLKEKDITKERVKKILDTGCNVVLSSQGIDDMSMKYFVEAGVIAVRRVPKKDLKNISKITKGKLLLTLSTFDGEEEFSSDYLGTCESVEEKRIGDWDALFFNTGDENKGSMSNVQVGDSSCTMVLRGANDFFINELERSVHDALCALSTALEQNSLVPGGGSVESNLSIHLHNYSKSLSSREQLAIDEFAEALLVIPKTLSLNAALDATEYVSILKSYHAKYYANKDENKDYKWYGLSLNDGKIENNLKMGVLEATISKIKSIKFATEAAITILRIDDLITLEPEKELPNEDD</sequence>
<dbReference type="InterPro" id="IPR027410">
    <property type="entry name" value="TCP-1-like_intermed_sf"/>
</dbReference>